<name>A0A845UHI9_9PROT</name>
<protein>
    <submittedName>
        <fullName evidence="3">PIN domain-containing protein</fullName>
    </submittedName>
</protein>
<feature type="domain" description="PIN" evidence="2">
    <location>
        <begin position="38"/>
        <end position="156"/>
    </location>
</feature>
<keyword evidence="1" id="KW-0812">Transmembrane</keyword>
<dbReference type="InterPro" id="IPR002716">
    <property type="entry name" value="PIN_dom"/>
</dbReference>
<reference evidence="3" key="1">
    <citation type="submission" date="2019-11" db="EMBL/GenBank/DDBJ databases">
        <title>Acidithiobacillus ferrianus sp. nov.: a facultatively anaerobic and extremely acidophilic chemolithoautotroph.</title>
        <authorList>
            <person name="Norris P.R."/>
            <person name="Falagan C."/>
            <person name="Moya-Beltran A."/>
            <person name="Castro M."/>
            <person name="Quatrini R."/>
            <person name="Johnson D.B."/>
        </authorList>
    </citation>
    <scope>NUCLEOTIDE SEQUENCE [LARGE SCALE GENOMIC DNA]</scope>
    <source>
        <strain evidence="3">MG</strain>
    </source>
</reference>
<evidence type="ECO:0000259" key="2">
    <source>
        <dbReference type="Pfam" id="PF13470"/>
    </source>
</evidence>
<dbReference type="AlphaFoldDB" id="A0A845UHI9"/>
<gene>
    <name evidence="3" type="ORF">GL267_11925</name>
</gene>
<feature type="transmembrane region" description="Helical" evidence="1">
    <location>
        <begin position="182"/>
        <end position="202"/>
    </location>
</feature>
<dbReference type="EMBL" id="WNJL01000037">
    <property type="protein sequence ID" value="NDU43314.1"/>
    <property type="molecule type" value="Genomic_DNA"/>
</dbReference>
<sequence length="295" mass="32410">MKTKTWQLQTHIRSEMLGDLRKIEGMKNLLGPLAQFIVVVDANIILGDLIWLVSKRKNPEAATELVECIKAGTIVAYVARPVLAEVDEHISTIAATKKLPEDALRQEWKIYRKIINVRTPRRHLVDRYKGGQDPDDAPTIALAKMIRADGILSKDSDIVAMGGLAIELDFTDRARDYSRKTAIAVTIRCSGGIALIVSWASIEIVLKSAAGFVAWFRKLPACVQIVLFVAVVAVASNKNVQECVIAMIAPIRTAISGHWPEVLDWLASVGTTLAENTLAPPVPTFKTQKSRRASP</sequence>
<keyword evidence="1" id="KW-0472">Membrane</keyword>
<proteinExistence type="predicted"/>
<dbReference type="RefSeq" id="WP_163098519.1">
    <property type="nucleotide sequence ID" value="NZ_CP127523.1"/>
</dbReference>
<keyword evidence="1" id="KW-1133">Transmembrane helix</keyword>
<feature type="transmembrane region" description="Helical" evidence="1">
    <location>
        <begin position="214"/>
        <end position="235"/>
    </location>
</feature>
<evidence type="ECO:0000313" key="3">
    <source>
        <dbReference type="EMBL" id="NDU43314.1"/>
    </source>
</evidence>
<evidence type="ECO:0000256" key="1">
    <source>
        <dbReference type="SAM" id="Phobius"/>
    </source>
</evidence>
<dbReference type="Pfam" id="PF13470">
    <property type="entry name" value="PIN_3"/>
    <property type="match status" value="1"/>
</dbReference>
<accession>A0A845UHI9</accession>
<comment type="caution">
    <text evidence="3">The sequence shown here is derived from an EMBL/GenBank/DDBJ whole genome shotgun (WGS) entry which is preliminary data.</text>
</comment>
<organism evidence="3">
    <name type="scientific">Acidithiobacillus ferrianus</name>
    <dbReference type="NCBI Taxonomy" id="2678518"/>
    <lineage>
        <taxon>Bacteria</taxon>
        <taxon>Pseudomonadati</taxon>
        <taxon>Pseudomonadota</taxon>
        <taxon>Acidithiobacillia</taxon>
        <taxon>Acidithiobacillales</taxon>
        <taxon>Acidithiobacillaceae</taxon>
        <taxon>Acidithiobacillus</taxon>
    </lineage>
</organism>